<keyword evidence="4" id="KW-1185">Reference proteome</keyword>
<dbReference type="Proteomes" id="UP000503313">
    <property type="component" value="Chromosome"/>
</dbReference>
<accession>A0AAE7BEF9</accession>
<reference evidence="3 4" key="1">
    <citation type="submission" date="2020-05" db="EMBL/GenBank/DDBJ databases">
        <title>Complete genome sequencing of Campylobacter and Arcobacter type strains.</title>
        <authorList>
            <person name="Miller W.G."/>
            <person name="Yee E."/>
        </authorList>
    </citation>
    <scope>NUCLEOTIDE SEQUENCE [LARGE SCALE GENOMIC DNA]</scope>
    <source>
        <strain evidence="3 4">LMG 25694</strain>
    </source>
</reference>
<evidence type="ECO:0000313" key="3">
    <source>
        <dbReference type="EMBL" id="QKF76247.1"/>
    </source>
</evidence>
<feature type="chain" id="PRO_5042208512" description="SH3 domain-containing protein" evidence="2">
    <location>
        <begin position="20"/>
        <end position="333"/>
    </location>
</feature>
<gene>
    <name evidence="3" type="ORF">ADFLV_0180</name>
</gene>
<sequence>MKRISIILLGLFTAFSLYAEEQNMQNIDKLDVLDQQSKEFFKAITGLEKDYLEEQVNTIKNKENMPNQNPVNQPQTIIKEEPKLSQEDYEKNVFTHQNEMARLTTDFTRTKKLKDLRIKSMYSFNGKDYVVLELSDEANSNKQNNQKSELSANIEGRYVEGDNILGHKIIDINTRTKSVELYKKLDEEYGYTIYLSNYGISVSDLKKTEKKEENKTTENNKNKKIENEQEKPTIKKAFENVQTETKLTKEELSNCLYTVKKYNLNVRNENDLNAKILRVLKINDQFTINKKDKDWVQINTIYKKISGDVMDVSKESNWVQVSDGTVSATSNCK</sequence>
<feature type="signal peptide" evidence="2">
    <location>
        <begin position="1"/>
        <end position="19"/>
    </location>
</feature>
<protein>
    <recommendedName>
        <fullName evidence="5">SH3 domain-containing protein</fullName>
    </recommendedName>
</protein>
<dbReference type="RefSeq" id="WP_129011724.1">
    <property type="nucleotide sequence ID" value="NZ_CP053835.1"/>
</dbReference>
<dbReference type="EMBL" id="CP053835">
    <property type="protein sequence ID" value="QKF76247.1"/>
    <property type="molecule type" value="Genomic_DNA"/>
</dbReference>
<dbReference type="Gene3D" id="2.30.30.40">
    <property type="entry name" value="SH3 Domains"/>
    <property type="match status" value="1"/>
</dbReference>
<evidence type="ECO:0008006" key="5">
    <source>
        <dbReference type="Google" id="ProtNLM"/>
    </source>
</evidence>
<dbReference type="KEGG" id="adz:ADFLV_0180"/>
<evidence type="ECO:0000313" key="4">
    <source>
        <dbReference type="Proteomes" id="UP000503313"/>
    </source>
</evidence>
<evidence type="ECO:0000256" key="1">
    <source>
        <dbReference type="SAM" id="MobiDB-lite"/>
    </source>
</evidence>
<name>A0AAE7BEF9_9BACT</name>
<evidence type="ECO:0000256" key="2">
    <source>
        <dbReference type="SAM" id="SignalP"/>
    </source>
</evidence>
<keyword evidence="2" id="KW-0732">Signal</keyword>
<dbReference type="AlphaFoldDB" id="A0AAE7BEF9"/>
<feature type="region of interest" description="Disordered" evidence="1">
    <location>
        <begin position="208"/>
        <end position="229"/>
    </location>
</feature>
<proteinExistence type="predicted"/>
<organism evidence="3 4">
    <name type="scientific">Arcobacter defluvii</name>
    <dbReference type="NCBI Taxonomy" id="873191"/>
    <lineage>
        <taxon>Bacteria</taxon>
        <taxon>Pseudomonadati</taxon>
        <taxon>Campylobacterota</taxon>
        <taxon>Epsilonproteobacteria</taxon>
        <taxon>Campylobacterales</taxon>
        <taxon>Arcobacteraceae</taxon>
        <taxon>Arcobacter</taxon>
    </lineage>
</organism>